<feature type="domain" description="6-phosphogluconate dehydrogenase NADP-binding" evidence="4">
    <location>
        <begin position="5"/>
        <end position="164"/>
    </location>
</feature>
<evidence type="ECO:0000313" key="6">
    <source>
        <dbReference type="EMBL" id="SLN65336.1"/>
    </source>
</evidence>
<evidence type="ECO:0000256" key="2">
    <source>
        <dbReference type="ARBA" id="ARBA00023027"/>
    </source>
</evidence>
<dbReference type="InterPro" id="IPR051265">
    <property type="entry name" value="HIBADH-related_NP60_sf"/>
</dbReference>
<dbReference type="InterPro" id="IPR006115">
    <property type="entry name" value="6PGDH_NADP-bd"/>
</dbReference>
<feature type="domain" description="3-hydroxyisobutyrate dehydrogenase-like NAD-binding" evidence="5">
    <location>
        <begin position="171"/>
        <end position="270"/>
    </location>
</feature>
<keyword evidence="2" id="KW-0520">NAD</keyword>
<dbReference type="InterPro" id="IPR013328">
    <property type="entry name" value="6PGD_dom2"/>
</dbReference>
<organism evidence="6 7">
    <name type="scientific">Roseisalinus antarcticus</name>
    <dbReference type="NCBI Taxonomy" id="254357"/>
    <lineage>
        <taxon>Bacteria</taxon>
        <taxon>Pseudomonadati</taxon>
        <taxon>Pseudomonadota</taxon>
        <taxon>Alphaproteobacteria</taxon>
        <taxon>Rhodobacterales</taxon>
        <taxon>Roseobacteraceae</taxon>
        <taxon>Roseisalinus</taxon>
    </lineage>
</organism>
<evidence type="ECO:0000259" key="4">
    <source>
        <dbReference type="Pfam" id="PF03446"/>
    </source>
</evidence>
<evidence type="ECO:0000259" key="5">
    <source>
        <dbReference type="Pfam" id="PF14833"/>
    </source>
</evidence>
<evidence type="ECO:0000256" key="3">
    <source>
        <dbReference type="PIRSR" id="PIRSR000103-1"/>
    </source>
</evidence>
<name>A0A1Y5TPV9_9RHOB</name>
<dbReference type="EMBL" id="FWFZ01000018">
    <property type="protein sequence ID" value="SLN65336.1"/>
    <property type="molecule type" value="Genomic_DNA"/>
</dbReference>
<dbReference type="Gene3D" id="1.10.1040.10">
    <property type="entry name" value="N-(1-d-carboxylethyl)-l-norvaline Dehydrogenase, domain 2"/>
    <property type="match status" value="1"/>
</dbReference>
<dbReference type="GO" id="GO:0051287">
    <property type="term" value="F:NAD binding"/>
    <property type="evidence" value="ECO:0007669"/>
    <property type="project" value="InterPro"/>
</dbReference>
<dbReference type="GO" id="GO:0050661">
    <property type="term" value="F:NADP binding"/>
    <property type="evidence" value="ECO:0007669"/>
    <property type="project" value="InterPro"/>
</dbReference>
<feature type="active site" evidence="3">
    <location>
        <position position="173"/>
    </location>
</feature>
<evidence type="ECO:0000256" key="1">
    <source>
        <dbReference type="ARBA" id="ARBA00023002"/>
    </source>
</evidence>
<dbReference type="GO" id="GO:0008679">
    <property type="term" value="F:2-hydroxy-3-oxopropionate reductase activity"/>
    <property type="evidence" value="ECO:0007669"/>
    <property type="project" value="UniProtKB-EC"/>
</dbReference>
<dbReference type="Pfam" id="PF03446">
    <property type="entry name" value="NAD_binding_2"/>
    <property type="match status" value="1"/>
</dbReference>
<evidence type="ECO:0000313" key="7">
    <source>
        <dbReference type="Proteomes" id="UP000193900"/>
    </source>
</evidence>
<dbReference type="InterPro" id="IPR008927">
    <property type="entry name" value="6-PGluconate_DH-like_C_sf"/>
</dbReference>
<keyword evidence="7" id="KW-1185">Reference proteome</keyword>
<dbReference type="PANTHER" id="PTHR43580:SF2">
    <property type="entry name" value="CYTOKINE-LIKE NUCLEAR FACTOR N-PAC"/>
    <property type="match status" value="1"/>
</dbReference>
<proteinExistence type="predicted"/>
<gene>
    <name evidence="6" type="primary">garR_2</name>
    <name evidence="6" type="ORF">ROA7023_03064</name>
</gene>
<accession>A0A1Y5TPV9</accession>
<dbReference type="SUPFAM" id="SSF48179">
    <property type="entry name" value="6-phosphogluconate dehydrogenase C-terminal domain-like"/>
    <property type="match status" value="1"/>
</dbReference>
<reference evidence="6 7" key="1">
    <citation type="submission" date="2017-03" db="EMBL/GenBank/DDBJ databases">
        <authorList>
            <person name="Afonso C.L."/>
            <person name="Miller P.J."/>
            <person name="Scott M.A."/>
            <person name="Spackman E."/>
            <person name="Goraichik I."/>
            <person name="Dimitrov K.M."/>
            <person name="Suarez D.L."/>
            <person name="Swayne D.E."/>
        </authorList>
    </citation>
    <scope>NUCLEOTIDE SEQUENCE [LARGE SCALE GENOMIC DNA]</scope>
    <source>
        <strain evidence="6 7">CECT 7023</strain>
    </source>
</reference>
<dbReference type="Proteomes" id="UP000193900">
    <property type="component" value="Unassembled WGS sequence"/>
</dbReference>
<sequence length="321" mass="34288">MTKLTIGWVGMGRMGYPMAERLVKAGYDVKIWNRTRSKAEPLAAAGATLVDSPKDLAGVDVFCTMVSTGADVEQVYFGENGVLSGETSPGILVDWSSISVDQSADLRERVNARGSEFMCSPVSGNGKCVKSGKLSAVVSGPADVFSKVEDIIGTVAANGVSYVGEGELARFCKIAHNVFLGVVTQNLVEITVLAEKAGVPRTAFLDFMNNSVMGSIFTRYKTNALINLDWTTTFTPELLRKDLDLGLAAGRKLDVPMPVTATTREALQAHFGMAHLKDDPDAYLAKDFAAILETVAQHAGLELKSEETPYPTGLEVAEAAE</sequence>
<dbReference type="Gene3D" id="3.40.50.720">
    <property type="entry name" value="NAD(P)-binding Rossmann-like Domain"/>
    <property type="match status" value="1"/>
</dbReference>
<dbReference type="PANTHER" id="PTHR43580">
    <property type="entry name" value="OXIDOREDUCTASE GLYR1-RELATED"/>
    <property type="match status" value="1"/>
</dbReference>
<dbReference type="Pfam" id="PF14833">
    <property type="entry name" value="NAD_binding_11"/>
    <property type="match status" value="1"/>
</dbReference>
<protein>
    <submittedName>
        <fullName evidence="6">2-hydroxy-3-oxopropionate reductase</fullName>
        <ecNumber evidence="6">1.1.1.60</ecNumber>
    </submittedName>
</protein>
<dbReference type="AlphaFoldDB" id="A0A1Y5TPV9"/>
<dbReference type="PIRSF" id="PIRSF000103">
    <property type="entry name" value="HIBADH"/>
    <property type="match status" value="1"/>
</dbReference>
<dbReference type="InterPro" id="IPR015815">
    <property type="entry name" value="HIBADH-related"/>
</dbReference>
<dbReference type="SUPFAM" id="SSF51735">
    <property type="entry name" value="NAD(P)-binding Rossmann-fold domains"/>
    <property type="match status" value="1"/>
</dbReference>
<dbReference type="InterPro" id="IPR029154">
    <property type="entry name" value="HIBADH-like_NADP-bd"/>
</dbReference>
<keyword evidence="1 6" id="KW-0560">Oxidoreductase</keyword>
<dbReference type="EC" id="1.1.1.60" evidence="6"/>
<dbReference type="InterPro" id="IPR036291">
    <property type="entry name" value="NAD(P)-bd_dom_sf"/>
</dbReference>